<evidence type="ECO:0000256" key="3">
    <source>
        <dbReference type="ARBA" id="ARBA00022884"/>
    </source>
</evidence>
<reference evidence="10 11" key="1">
    <citation type="submission" date="2017-06" db="EMBL/GenBank/DDBJ databases">
        <authorList>
            <person name="Kim H.J."/>
            <person name="Triplett B.A."/>
        </authorList>
    </citation>
    <scope>NUCLEOTIDE SEQUENCE [LARGE SCALE GENOMIC DNA]</scope>
    <source>
        <strain evidence="10 11">DS15</strain>
    </source>
</reference>
<dbReference type="Pfam" id="PF01281">
    <property type="entry name" value="Ribosomal_L9_N"/>
    <property type="match status" value="1"/>
</dbReference>
<evidence type="ECO:0000256" key="5">
    <source>
        <dbReference type="ARBA" id="ARBA00023274"/>
    </source>
</evidence>
<keyword evidence="5 7" id="KW-0687">Ribonucleoprotein</keyword>
<dbReference type="GO" id="GO:0006412">
    <property type="term" value="P:translation"/>
    <property type="evidence" value="ECO:0007669"/>
    <property type="project" value="UniProtKB-UniRule"/>
</dbReference>
<evidence type="ECO:0000313" key="11">
    <source>
        <dbReference type="Proteomes" id="UP000198339"/>
    </source>
</evidence>
<evidence type="ECO:0000256" key="4">
    <source>
        <dbReference type="ARBA" id="ARBA00022980"/>
    </source>
</evidence>
<proteinExistence type="inferred from homology"/>
<dbReference type="InterPro" id="IPR000244">
    <property type="entry name" value="Ribosomal_bL9"/>
</dbReference>
<evidence type="ECO:0000313" key="10">
    <source>
        <dbReference type="EMBL" id="SNT23544.1"/>
    </source>
</evidence>
<dbReference type="GO" id="GO:0019843">
    <property type="term" value="F:rRNA binding"/>
    <property type="evidence" value="ECO:0007669"/>
    <property type="project" value="UniProtKB-UniRule"/>
</dbReference>
<sequence length="213" mass="22983">MEVILLERIEKLGGIGDVVTVKNGFARNFLLPNNKALRANEANRKVFEANRAKIESDNAERRTAAEGRAKDFDGKQIVLIRQASNTGQLYGSVSVRDIVDALAEDGANGVTKAMIELERPIKSLGLFDVKVKLHPEVAVTVSVNVARSPDEAEMQKEGIDVIAAMFEEEQAAMAAAALEPDSEDEFEEGTPPSDAAADEAPAEDEASEEDEEA</sequence>
<feature type="compositionally biased region" description="Acidic residues" evidence="8">
    <location>
        <begin position="196"/>
        <end position="213"/>
    </location>
</feature>
<dbReference type="PROSITE" id="PS00651">
    <property type="entry name" value="RIBOSOMAL_L9"/>
    <property type="match status" value="1"/>
</dbReference>
<organism evidence="10 11">
    <name type="scientific">Sphingopyxis indica</name>
    <dbReference type="NCBI Taxonomy" id="436663"/>
    <lineage>
        <taxon>Bacteria</taxon>
        <taxon>Pseudomonadati</taxon>
        <taxon>Pseudomonadota</taxon>
        <taxon>Alphaproteobacteria</taxon>
        <taxon>Sphingomonadales</taxon>
        <taxon>Sphingomonadaceae</taxon>
        <taxon>Sphingopyxis</taxon>
    </lineage>
</organism>
<dbReference type="SUPFAM" id="SSF55658">
    <property type="entry name" value="L9 N-domain-like"/>
    <property type="match status" value="1"/>
</dbReference>
<feature type="region of interest" description="Disordered" evidence="8">
    <location>
        <begin position="173"/>
        <end position="213"/>
    </location>
</feature>
<dbReference type="AlphaFoldDB" id="A0A239L1X0"/>
<dbReference type="EMBL" id="FZPA01000018">
    <property type="protein sequence ID" value="SNT23544.1"/>
    <property type="molecule type" value="Genomic_DNA"/>
</dbReference>
<feature type="domain" description="Ribosomal protein L9" evidence="9">
    <location>
        <begin position="13"/>
        <end position="40"/>
    </location>
</feature>
<keyword evidence="3 7" id="KW-0694">RNA-binding</keyword>
<dbReference type="SUPFAM" id="SSF55653">
    <property type="entry name" value="Ribosomal protein L9 C-domain"/>
    <property type="match status" value="1"/>
</dbReference>
<evidence type="ECO:0000256" key="2">
    <source>
        <dbReference type="ARBA" id="ARBA00022730"/>
    </source>
</evidence>
<dbReference type="Proteomes" id="UP000198339">
    <property type="component" value="Unassembled WGS sequence"/>
</dbReference>
<dbReference type="HAMAP" id="MF_00503">
    <property type="entry name" value="Ribosomal_bL9"/>
    <property type="match status" value="1"/>
</dbReference>
<protein>
    <recommendedName>
        <fullName evidence="6 7">Large ribosomal subunit protein bL9</fullName>
    </recommendedName>
</protein>
<name>A0A239L1X0_9SPHN</name>
<dbReference type="Gene3D" id="3.10.430.100">
    <property type="entry name" value="Ribosomal protein L9, C-terminal domain"/>
    <property type="match status" value="1"/>
</dbReference>
<dbReference type="InterPro" id="IPR020069">
    <property type="entry name" value="Ribosomal_bL9_C"/>
</dbReference>
<dbReference type="InterPro" id="IPR020594">
    <property type="entry name" value="Ribosomal_bL9_bac/chp"/>
</dbReference>
<dbReference type="GO" id="GO:0005840">
    <property type="term" value="C:ribosome"/>
    <property type="evidence" value="ECO:0007669"/>
    <property type="project" value="UniProtKB-KW"/>
</dbReference>
<keyword evidence="4 7" id="KW-0689">Ribosomal protein</keyword>
<keyword evidence="11" id="KW-1185">Reference proteome</keyword>
<comment type="function">
    <text evidence="7">Binds to the 23S rRNA.</text>
</comment>
<dbReference type="InterPro" id="IPR036791">
    <property type="entry name" value="Ribosomal_bL9_C_sf"/>
</dbReference>
<dbReference type="GO" id="GO:0003735">
    <property type="term" value="F:structural constituent of ribosome"/>
    <property type="evidence" value="ECO:0007669"/>
    <property type="project" value="InterPro"/>
</dbReference>
<accession>A0A239L1X0</accession>
<evidence type="ECO:0000256" key="7">
    <source>
        <dbReference type="HAMAP-Rule" id="MF_00503"/>
    </source>
</evidence>
<dbReference type="InterPro" id="IPR036935">
    <property type="entry name" value="Ribosomal_bL9_N_sf"/>
</dbReference>
<evidence type="ECO:0000259" key="9">
    <source>
        <dbReference type="PROSITE" id="PS00651"/>
    </source>
</evidence>
<dbReference type="NCBIfam" id="TIGR00158">
    <property type="entry name" value="L9"/>
    <property type="match status" value="1"/>
</dbReference>
<dbReference type="Gene3D" id="3.40.5.10">
    <property type="entry name" value="Ribosomal protein L9, N-terminal domain"/>
    <property type="match status" value="1"/>
</dbReference>
<evidence type="ECO:0000256" key="8">
    <source>
        <dbReference type="SAM" id="MobiDB-lite"/>
    </source>
</evidence>
<dbReference type="GO" id="GO:1990904">
    <property type="term" value="C:ribonucleoprotein complex"/>
    <property type="evidence" value="ECO:0007669"/>
    <property type="project" value="UniProtKB-KW"/>
</dbReference>
<dbReference type="Pfam" id="PF03948">
    <property type="entry name" value="Ribosomal_L9_C"/>
    <property type="match status" value="1"/>
</dbReference>
<dbReference type="InterPro" id="IPR009027">
    <property type="entry name" value="Ribosomal_bL9/RNase_H1_N"/>
</dbReference>
<dbReference type="InterPro" id="IPR020070">
    <property type="entry name" value="Ribosomal_bL9_N"/>
</dbReference>
<gene>
    <name evidence="7" type="primary">rplI</name>
    <name evidence="10" type="ORF">SAMN06295955_1185</name>
</gene>
<evidence type="ECO:0000256" key="1">
    <source>
        <dbReference type="ARBA" id="ARBA00010605"/>
    </source>
</evidence>
<dbReference type="OrthoDB" id="9788336at2"/>
<dbReference type="PANTHER" id="PTHR21368">
    <property type="entry name" value="50S RIBOSOMAL PROTEIN L9"/>
    <property type="match status" value="1"/>
</dbReference>
<comment type="similarity">
    <text evidence="1 7">Belongs to the bacterial ribosomal protein bL9 family.</text>
</comment>
<keyword evidence="2 7" id="KW-0699">rRNA-binding</keyword>
<evidence type="ECO:0000256" key="6">
    <source>
        <dbReference type="ARBA" id="ARBA00035292"/>
    </source>
</evidence>
<dbReference type="RefSeq" id="WP_089217217.1">
    <property type="nucleotide sequence ID" value="NZ_CP076394.1"/>
</dbReference>